<reference evidence="3" key="1">
    <citation type="submission" date="2023-05" db="EMBL/GenBank/DDBJ databases">
        <title>Draft genome of Pseudofrankia sp. BMG5.37.</title>
        <authorList>
            <person name="Gtari M."/>
            <person name="Ghodhbane F."/>
            <person name="Sbissi I."/>
        </authorList>
    </citation>
    <scope>NUCLEOTIDE SEQUENCE [LARGE SCALE GENOMIC DNA]</scope>
    <source>
        <strain evidence="3">BMG 814</strain>
    </source>
</reference>
<dbReference type="GO" id="GO:0050136">
    <property type="term" value="F:NADH dehydrogenase (quinone) (non-electrogenic) activity"/>
    <property type="evidence" value="ECO:0007669"/>
    <property type="project" value="UniProtKB-EC"/>
</dbReference>
<keyword evidence="2" id="KW-0560">Oxidoreductase</keyword>
<keyword evidence="1" id="KW-0520">NAD</keyword>
<comment type="caution">
    <text evidence="2">The sequence shown here is derived from an EMBL/GenBank/DDBJ whole genome shotgun (WGS) entry which is preliminary data.</text>
</comment>
<protein>
    <recommendedName>
        <fullName evidence="1">NADH-quinone oxidoreductase subunit J</fullName>
        <ecNumber evidence="1">7.1.1.-</ecNumber>
    </recommendedName>
</protein>
<accession>A0ABT9I9K8</accession>
<evidence type="ECO:0000256" key="1">
    <source>
        <dbReference type="RuleBase" id="RU004429"/>
    </source>
</evidence>
<keyword evidence="3" id="KW-1185">Reference proteome</keyword>
<keyword evidence="1" id="KW-0874">Quinone</keyword>
<feature type="transmembrane region" description="Helical" evidence="1">
    <location>
        <begin position="138"/>
        <end position="160"/>
    </location>
</feature>
<feature type="transmembrane region" description="Helical" evidence="1">
    <location>
        <begin position="56"/>
        <end position="74"/>
    </location>
</feature>
<feature type="transmembrane region" description="Helical" evidence="1">
    <location>
        <begin position="95"/>
        <end position="112"/>
    </location>
</feature>
<comment type="similarity">
    <text evidence="1">Belongs to the complex I subunit 6 family.</text>
</comment>
<comment type="function">
    <text evidence="1">NDH-1 shuttles electrons from NADH, via FMN and iron-sulfur (Fe-S) centers, to quinones in the respiratory chain. Couples the redox reaction to proton translocation (for every two electrons transferred, four hydrogen ions are translocated across the cytoplasmic membrane), and thus conserves the redox energy in a proton gradient.</text>
</comment>
<dbReference type="EMBL" id="JASNFN010000002">
    <property type="protein sequence ID" value="MDP5181795.1"/>
    <property type="molecule type" value="Genomic_DNA"/>
</dbReference>
<keyword evidence="1" id="KW-1133">Transmembrane helix</keyword>
<evidence type="ECO:0000313" key="2">
    <source>
        <dbReference type="EMBL" id="MDP5181795.1"/>
    </source>
</evidence>
<proteinExistence type="inferred from homology"/>
<keyword evidence="1" id="KW-0812">Transmembrane</keyword>
<dbReference type="Pfam" id="PF00499">
    <property type="entry name" value="Oxidored_q3"/>
    <property type="match status" value="1"/>
</dbReference>
<dbReference type="InterPro" id="IPR001457">
    <property type="entry name" value="NADH_UbQ/plastoQ_OxRdtase_su6"/>
</dbReference>
<name>A0ABT9I9K8_9ACTN</name>
<comment type="subcellular location">
    <subcellularLocation>
        <location evidence="1">Cell membrane</location>
        <topology evidence="1">Multi-pass membrane protein</topology>
    </subcellularLocation>
</comment>
<gene>
    <name evidence="2" type="ORF">QOZ88_04030</name>
</gene>
<feature type="transmembrane region" description="Helical" evidence="1">
    <location>
        <begin position="31"/>
        <end position="50"/>
    </location>
</feature>
<dbReference type="EC" id="7.1.1.-" evidence="1"/>
<dbReference type="Proteomes" id="UP001233673">
    <property type="component" value="Unassembled WGS sequence"/>
</dbReference>
<sequence>MVDDIVFWALAVVAVASGIAVFRVDSMARATYALAVSFVAVGLALLLFGLDYLGVVVVLMMVMEMAIMAIYMIMFMGMNPALMPMSMVHGKRTSLAVAGLTFAVLAAGILLVDWPERRGAPAADLTLAVGRAVMGGKMLVMMTVSAVLFATIVSALVLALPRGRYDAPADDAEEAAS</sequence>
<dbReference type="RefSeq" id="WP_305998502.1">
    <property type="nucleotide sequence ID" value="NZ_JASNFN010000002.1"/>
</dbReference>
<evidence type="ECO:0000313" key="3">
    <source>
        <dbReference type="Proteomes" id="UP001233673"/>
    </source>
</evidence>
<keyword evidence="1" id="KW-1003">Cell membrane</keyword>
<comment type="catalytic activity">
    <reaction evidence="1">
        <text>a quinone + NADH + 5 H(+)(in) = a quinol + NAD(+) + 4 H(+)(out)</text>
        <dbReference type="Rhea" id="RHEA:57888"/>
        <dbReference type="ChEBI" id="CHEBI:15378"/>
        <dbReference type="ChEBI" id="CHEBI:24646"/>
        <dbReference type="ChEBI" id="CHEBI:57540"/>
        <dbReference type="ChEBI" id="CHEBI:57945"/>
        <dbReference type="ChEBI" id="CHEBI:132124"/>
    </reaction>
</comment>
<dbReference type="Gene3D" id="1.20.120.1200">
    <property type="entry name" value="NADH-ubiquinone/plastoquinone oxidoreductase chain 6, subunit NuoJ"/>
    <property type="match status" value="1"/>
</dbReference>
<keyword evidence="1" id="KW-0472">Membrane</keyword>
<dbReference type="InterPro" id="IPR042106">
    <property type="entry name" value="Nuo/plastoQ_OxRdtase_6_NuoJ"/>
</dbReference>
<organism evidence="2 3">
    <name type="scientific">Blastococcus carthaginiensis</name>
    <dbReference type="NCBI Taxonomy" id="3050034"/>
    <lineage>
        <taxon>Bacteria</taxon>
        <taxon>Bacillati</taxon>
        <taxon>Actinomycetota</taxon>
        <taxon>Actinomycetes</taxon>
        <taxon>Geodermatophilales</taxon>
        <taxon>Geodermatophilaceae</taxon>
        <taxon>Blastococcus</taxon>
    </lineage>
</organism>
<feature type="transmembrane region" description="Helical" evidence="1">
    <location>
        <begin position="6"/>
        <end position="24"/>
    </location>
</feature>